<dbReference type="OrthoDB" id="9779344at2"/>
<feature type="compositionally biased region" description="Basic residues" evidence="1">
    <location>
        <begin position="507"/>
        <end position="517"/>
    </location>
</feature>
<sequence length="531" mass="56982">MVRIAPVNLPYNPKTLWFDAGELELHAGCDVVVQTARGTEFGHMGEPAFEATPDQVKKLKTPLKPVLRVADDEDRAKQAELEARAAEALPVFKELAAKASEEMRPVSVEYLFDGDKAVFYFESENRVDFRELVRTLSSRLHVRVDMRQIGVRDEARMVGGLGHCGQELCCKRLGGEFCPVSIRMAKEQDLSLNPQKISGVCGRLMCCLRYEYDAYKDFKSRAPKKNAQVETPDGVAKVVDLDVPREVVSLRIEGEKPVRIPLADFDAPEEGARPKCVGCEAWERALSEQPGDAFGAAAALATPQLSGKDKLADRASVRHVPGGKKADGAGEAKPGRSSRRGRGKGERAEQKAAEAQPARKPRRRRSTKVSGGAAQAGENQAPRTDSAQAANAAPAGKQSGQGGKQPKEGQAKRRGMQPSKRRGQGGKDAKQQNQGGKQSGSAQQAGKRGQGPKGGADAQRGGKPDQGAKPRVRPGQKSSGLAQAPRPDKGGQRKQREGGQEGQTPGQHRRARRRSHKAAGAGEGQGSAQGN</sequence>
<dbReference type="PANTHER" id="PTHR43830">
    <property type="entry name" value="PROTEIN PSP1"/>
    <property type="match status" value="1"/>
</dbReference>
<comment type="caution">
    <text evidence="3">The sequence shown here is derived from an EMBL/GenBank/DDBJ whole genome shotgun (WGS) entry which is preliminary data.</text>
</comment>
<feature type="compositionally biased region" description="Low complexity" evidence="1">
    <location>
        <begin position="431"/>
        <end position="447"/>
    </location>
</feature>
<dbReference type="RefSeq" id="WP_114620438.1">
    <property type="nucleotide sequence ID" value="NZ_PPTP01000003.1"/>
</dbReference>
<keyword evidence="4" id="KW-1185">Reference proteome</keyword>
<dbReference type="InterPro" id="IPR007557">
    <property type="entry name" value="PSP1_C"/>
</dbReference>
<gene>
    <name evidence="3" type="ORF">C1880_04345</name>
</gene>
<dbReference type="Pfam" id="PF04468">
    <property type="entry name" value="PSP1"/>
    <property type="match status" value="1"/>
</dbReference>
<dbReference type="InterPro" id="IPR047767">
    <property type="entry name" value="PSP1-like"/>
</dbReference>
<feature type="compositionally biased region" description="Polar residues" evidence="1">
    <location>
        <begin position="377"/>
        <end position="386"/>
    </location>
</feature>
<feature type="region of interest" description="Disordered" evidence="1">
    <location>
        <begin position="309"/>
        <end position="531"/>
    </location>
</feature>
<name>A0A369LD28_9ACTN</name>
<dbReference type="Proteomes" id="UP000253792">
    <property type="component" value="Unassembled WGS sequence"/>
</dbReference>
<feature type="compositionally biased region" description="Basic and acidic residues" evidence="1">
    <location>
        <begin position="343"/>
        <end position="352"/>
    </location>
</feature>
<evidence type="ECO:0000313" key="3">
    <source>
        <dbReference type="EMBL" id="RDB56126.1"/>
    </source>
</evidence>
<dbReference type="NCBIfam" id="NF041131">
    <property type="entry name" value="RicT_YaaT_fam"/>
    <property type="match status" value="1"/>
</dbReference>
<organism evidence="3 4">
    <name type="scientific">Senegalimassilia anaerobia</name>
    <dbReference type="NCBI Taxonomy" id="1473216"/>
    <lineage>
        <taxon>Bacteria</taxon>
        <taxon>Bacillati</taxon>
        <taxon>Actinomycetota</taxon>
        <taxon>Coriobacteriia</taxon>
        <taxon>Coriobacteriales</taxon>
        <taxon>Coriobacteriaceae</taxon>
        <taxon>Senegalimassilia</taxon>
    </lineage>
</organism>
<reference evidence="3 4" key="1">
    <citation type="journal article" date="2018" name="Elife">
        <title>Discovery and characterization of a prevalent human gut bacterial enzyme sufficient for the inactivation of a family of plant toxins.</title>
        <authorList>
            <person name="Koppel N."/>
            <person name="Bisanz J.E."/>
            <person name="Pandelia M.E."/>
            <person name="Turnbaugh P.J."/>
            <person name="Balskus E.P."/>
        </authorList>
    </citation>
    <scope>NUCLEOTIDE SEQUENCE [LARGE SCALE GENOMIC DNA]</scope>
    <source>
        <strain evidence="4">anaerobia AP69FAA</strain>
    </source>
</reference>
<feature type="compositionally biased region" description="Basic and acidic residues" evidence="1">
    <location>
        <begin position="324"/>
        <end position="334"/>
    </location>
</feature>
<evidence type="ECO:0000259" key="2">
    <source>
        <dbReference type="PROSITE" id="PS51411"/>
    </source>
</evidence>
<accession>A0A369LD28</accession>
<feature type="compositionally biased region" description="Low complexity" evidence="1">
    <location>
        <begin position="387"/>
        <end position="398"/>
    </location>
</feature>
<dbReference type="PROSITE" id="PS51411">
    <property type="entry name" value="PSP1_C"/>
    <property type="match status" value="1"/>
</dbReference>
<evidence type="ECO:0000256" key="1">
    <source>
        <dbReference type="SAM" id="MobiDB-lite"/>
    </source>
</evidence>
<dbReference type="AlphaFoldDB" id="A0A369LD28"/>
<feature type="compositionally biased region" description="Basic residues" evidence="1">
    <location>
        <begin position="412"/>
        <end position="424"/>
    </location>
</feature>
<dbReference type="EMBL" id="PPTP01000003">
    <property type="protein sequence ID" value="RDB56126.1"/>
    <property type="molecule type" value="Genomic_DNA"/>
</dbReference>
<feature type="compositionally biased region" description="Basic and acidic residues" evidence="1">
    <location>
        <begin position="486"/>
        <end position="499"/>
    </location>
</feature>
<dbReference type="GO" id="GO:0005737">
    <property type="term" value="C:cytoplasm"/>
    <property type="evidence" value="ECO:0007669"/>
    <property type="project" value="TreeGrafter"/>
</dbReference>
<feature type="compositionally biased region" description="Gly residues" evidence="1">
    <location>
        <begin position="521"/>
        <end position="531"/>
    </location>
</feature>
<protein>
    <recommendedName>
        <fullName evidence="2">PSP1 C-terminal domain-containing protein</fullName>
    </recommendedName>
</protein>
<evidence type="ECO:0000313" key="4">
    <source>
        <dbReference type="Proteomes" id="UP000253792"/>
    </source>
</evidence>
<proteinExistence type="predicted"/>
<feature type="domain" description="PSP1 C-terminal" evidence="2">
    <location>
        <begin position="64"/>
        <end position="149"/>
    </location>
</feature>
<dbReference type="PANTHER" id="PTHR43830:SF3">
    <property type="entry name" value="PROTEIN PSP1"/>
    <property type="match status" value="1"/>
</dbReference>
<dbReference type="STRING" id="1034345.GCA_000236865_00422"/>